<evidence type="ECO:0000313" key="4">
    <source>
        <dbReference type="EMBL" id="KAF5319186.1"/>
    </source>
</evidence>
<dbReference type="EMBL" id="JAACJJ010000029">
    <property type="protein sequence ID" value="KAF5319186.1"/>
    <property type="molecule type" value="Genomic_DNA"/>
</dbReference>
<protein>
    <recommendedName>
        <fullName evidence="2">3-oxoacyl-[acyl-carrier-protein] reductase</fullName>
        <ecNumber evidence="2">1.1.1.100</ecNumber>
    </recommendedName>
</protein>
<evidence type="ECO:0000256" key="3">
    <source>
        <dbReference type="ARBA" id="ARBA00048508"/>
    </source>
</evidence>
<organism evidence="4 5">
    <name type="scientific">Psilocybe cf. subviscida</name>
    <dbReference type="NCBI Taxonomy" id="2480587"/>
    <lineage>
        <taxon>Eukaryota</taxon>
        <taxon>Fungi</taxon>
        <taxon>Dikarya</taxon>
        <taxon>Basidiomycota</taxon>
        <taxon>Agaricomycotina</taxon>
        <taxon>Agaricomycetes</taxon>
        <taxon>Agaricomycetidae</taxon>
        <taxon>Agaricales</taxon>
        <taxon>Agaricineae</taxon>
        <taxon>Strophariaceae</taxon>
        <taxon>Psilocybe</taxon>
    </lineage>
</organism>
<dbReference type="PANTHER" id="PTHR42879:SF2">
    <property type="entry name" value="3-OXOACYL-[ACYL-CARRIER-PROTEIN] REDUCTASE FABG"/>
    <property type="match status" value="1"/>
</dbReference>
<accession>A0A8H5BAD1</accession>
<dbReference type="PRINTS" id="PR00081">
    <property type="entry name" value="GDHRDH"/>
</dbReference>
<dbReference type="GO" id="GO:0004316">
    <property type="term" value="F:3-oxoacyl-[acyl-carrier-protein] reductase (NADPH) activity"/>
    <property type="evidence" value="ECO:0007669"/>
    <property type="project" value="UniProtKB-EC"/>
</dbReference>
<reference evidence="4 5" key="1">
    <citation type="journal article" date="2020" name="ISME J.">
        <title>Uncovering the hidden diversity of litter-decomposition mechanisms in mushroom-forming fungi.</title>
        <authorList>
            <person name="Floudas D."/>
            <person name="Bentzer J."/>
            <person name="Ahren D."/>
            <person name="Johansson T."/>
            <person name="Persson P."/>
            <person name="Tunlid A."/>
        </authorList>
    </citation>
    <scope>NUCLEOTIDE SEQUENCE [LARGE SCALE GENOMIC DNA]</scope>
    <source>
        <strain evidence="4 5">CBS 101986</strain>
    </source>
</reference>
<comment type="similarity">
    <text evidence="1">Belongs to the short-chain dehydrogenases/reductases (SDR) family.</text>
</comment>
<evidence type="ECO:0000256" key="2">
    <source>
        <dbReference type="ARBA" id="ARBA00012948"/>
    </source>
</evidence>
<dbReference type="InterPro" id="IPR050259">
    <property type="entry name" value="SDR"/>
</dbReference>
<evidence type="ECO:0000313" key="5">
    <source>
        <dbReference type="Proteomes" id="UP000567179"/>
    </source>
</evidence>
<dbReference type="AlphaFoldDB" id="A0A8H5BAD1"/>
<dbReference type="SUPFAM" id="SSF51735">
    <property type="entry name" value="NAD(P)-binding Rossmann-fold domains"/>
    <property type="match status" value="1"/>
</dbReference>
<dbReference type="InterPro" id="IPR002347">
    <property type="entry name" value="SDR_fam"/>
</dbReference>
<dbReference type="Pfam" id="PF00106">
    <property type="entry name" value="adh_short"/>
    <property type="match status" value="1"/>
</dbReference>
<keyword evidence="5" id="KW-1185">Reference proteome</keyword>
<comment type="caution">
    <text evidence="4">The sequence shown here is derived from an EMBL/GenBank/DDBJ whole genome shotgun (WGS) entry which is preliminary data.</text>
</comment>
<dbReference type="PANTHER" id="PTHR42879">
    <property type="entry name" value="3-OXOACYL-(ACYL-CARRIER-PROTEIN) REDUCTASE"/>
    <property type="match status" value="1"/>
</dbReference>
<proteinExistence type="inferred from homology"/>
<comment type="catalytic activity">
    <reaction evidence="3">
        <text>a (3R)-hydroxyacyl-[ACP] + NADP(+) = a 3-oxoacyl-[ACP] + NADPH + H(+)</text>
        <dbReference type="Rhea" id="RHEA:17397"/>
        <dbReference type="Rhea" id="RHEA-COMP:9916"/>
        <dbReference type="Rhea" id="RHEA-COMP:9945"/>
        <dbReference type="ChEBI" id="CHEBI:15378"/>
        <dbReference type="ChEBI" id="CHEBI:57783"/>
        <dbReference type="ChEBI" id="CHEBI:58349"/>
        <dbReference type="ChEBI" id="CHEBI:78776"/>
        <dbReference type="ChEBI" id="CHEBI:78827"/>
        <dbReference type="EC" id="1.1.1.100"/>
    </reaction>
</comment>
<gene>
    <name evidence="4" type="ORF">D9619_008769</name>
</gene>
<dbReference type="Proteomes" id="UP000567179">
    <property type="component" value="Unassembled WGS sequence"/>
</dbReference>
<dbReference type="EC" id="1.1.1.100" evidence="2"/>
<dbReference type="Gene3D" id="3.40.50.720">
    <property type="entry name" value="NAD(P)-binding Rossmann-like Domain"/>
    <property type="match status" value="1"/>
</dbReference>
<name>A0A8H5BAD1_9AGAR</name>
<dbReference type="InterPro" id="IPR036291">
    <property type="entry name" value="NAD(P)-bd_dom_sf"/>
</dbReference>
<sequence length="85" mass="9102">MSTKVALVTGASQGIGRAIALRLAQDKCWIALTDSPTQKDELDDLKSEIINSGGEAAVYLADVSAEMDMHEMIEDVVFDFGGLDI</sequence>
<evidence type="ECO:0000256" key="1">
    <source>
        <dbReference type="ARBA" id="ARBA00006484"/>
    </source>
</evidence>
<dbReference type="OrthoDB" id="498125at2759"/>